<dbReference type="InterPro" id="IPR007822">
    <property type="entry name" value="LANC-like"/>
</dbReference>
<keyword evidence="2" id="KW-1185">Reference proteome</keyword>
<accession>A0ABT0HV65</accession>
<dbReference type="EMBL" id="JALPRF010000016">
    <property type="protein sequence ID" value="MCK8496080.1"/>
    <property type="molecule type" value="Genomic_DNA"/>
</dbReference>
<name>A0ABT0HV65_9BACT</name>
<dbReference type="RefSeq" id="WP_248480948.1">
    <property type="nucleotide sequence ID" value="NZ_JALPRF010000016.1"/>
</dbReference>
<comment type="caution">
    <text evidence="1">The sequence shown here is derived from an EMBL/GenBank/DDBJ whole genome shotgun (WGS) entry which is preliminary data.</text>
</comment>
<dbReference type="SUPFAM" id="SSF158745">
    <property type="entry name" value="LanC-like"/>
    <property type="match status" value="1"/>
</dbReference>
<dbReference type="Proteomes" id="UP001202180">
    <property type="component" value="Unassembled WGS sequence"/>
</dbReference>
<evidence type="ECO:0000313" key="2">
    <source>
        <dbReference type="Proteomes" id="UP001202180"/>
    </source>
</evidence>
<dbReference type="PRINTS" id="PR01950">
    <property type="entry name" value="LANCSUPER"/>
</dbReference>
<dbReference type="Pfam" id="PF05147">
    <property type="entry name" value="LANC_like"/>
    <property type="match status" value="1"/>
</dbReference>
<dbReference type="CDD" id="cd04793">
    <property type="entry name" value="LanC"/>
    <property type="match status" value="1"/>
</dbReference>
<protein>
    <submittedName>
        <fullName evidence="1">Lanthionine synthetase C family protein</fullName>
    </submittedName>
</protein>
<dbReference type="InterPro" id="IPR033889">
    <property type="entry name" value="LanC"/>
</dbReference>
<reference evidence="1 2" key="1">
    <citation type="submission" date="2022-04" db="EMBL/GenBank/DDBJ databases">
        <title>Spirosoma sp. strain RP8 genome sequencing and assembly.</title>
        <authorList>
            <person name="Jung Y."/>
        </authorList>
    </citation>
    <scope>NUCLEOTIDE SEQUENCE [LARGE SCALE GENOMIC DNA]</scope>
    <source>
        <strain evidence="1 2">RP8</strain>
    </source>
</reference>
<evidence type="ECO:0000313" key="1">
    <source>
        <dbReference type="EMBL" id="MCK8496080.1"/>
    </source>
</evidence>
<dbReference type="SMART" id="SM01260">
    <property type="entry name" value="LANC_like"/>
    <property type="match status" value="1"/>
</dbReference>
<dbReference type="PRINTS" id="PR01955">
    <property type="entry name" value="LANCFRANKIA"/>
</dbReference>
<sequence length="392" mass="45012">MNKIDNRLEAIYNALLINNENVNSGLLGGTLGEFLFINEYNKVCLNLVDSNFTHNLLEKVLNYYSDNVFSYNLNYGIVGLGLIIKYLEKDNQKEGYLTNLNEDILNIVKPYYLNNYKNIDLDYMNGIPGIIIYLIENDSNDLIELYIDNLIKENYLEESGGKWSLNSLLNKDDKAINIGLSHGIISHLYIFLKIYEKGFINEKVLSLISKLWSFLQKVKVIPNCSDESYFGTIVKENDKTVNSRLAWCYGDLSIGYLLLKTSISIDNAEMKEVALNVLLFSTNRKTIKDTKIIDAGICHGSAGVAYIYRKVYEITNIITFKECYEFWIKYTIDGFSFNDGIGGYKFYIPDKELRFNWINNLSFLEGASGVGLVVMNYKYNNTSNWDQLLMLD</sequence>
<organism evidence="1 2">
    <name type="scientific">Spirosoma liriopis</name>
    <dbReference type="NCBI Taxonomy" id="2937440"/>
    <lineage>
        <taxon>Bacteria</taxon>
        <taxon>Pseudomonadati</taxon>
        <taxon>Bacteroidota</taxon>
        <taxon>Cytophagia</taxon>
        <taxon>Cytophagales</taxon>
        <taxon>Cytophagaceae</taxon>
        <taxon>Spirosoma</taxon>
    </lineage>
</organism>
<dbReference type="Gene3D" id="1.50.10.20">
    <property type="match status" value="1"/>
</dbReference>
<proteinExistence type="predicted"/>
<gene>
    <name evidence="1" type="ORF">M0L20_29710</name>
</gene>